<feature type="domain" description="DUF4216" evidence="1">
    <location>
        <begin position="185"/>
        <end position="248"/>
    </location>
</feature>
<accession>A0AAQ3TM67</accession>
<dbReference type="PANTHER" id="PTHR48258:SF3">
    <property type="entry name" value="FK506-BINDING PROTEIN 4-LIKE ISOFORM X1"/>
    <property type="match status" value="1"/>
</dbReference>
<evidence type="ECO:0000259" key="1">
    <source>
        <dbReference type="Pfam" id="PF13952"/>
    </source>
</evidence>
<organism evidence="3 4">
    <name type="scientific">Paspalum notatum var. saurae</name>
    <dbReference type="NCBI Taxonomy" id="547442"/>
    <lineage>
        <taxon>Eukaryota</taxon>
        <taxon>Viridiplantae</taxon>
        <taxon>Streptophyta</taxon>
        <taxon>Embryophyta</taxon>
        <taxon>Tracheophyta</taxon>
        <taxon>Spermatophyta</taxon>
        <taxon>Magnoliopsida</taxon>
        <taxon>Liliopsida</taxon>
        <taxon>Poales</taxon>
        <taxon>Poaceae</taxon>
        <taxon>PACMAD clade</taxon>
        <taxon>Panicoideae</taxon>
        <taxon>Andropogonodae</taxon>
        <taxon>Paspaleae</taxon>
        <taxon>Paspalinae</taxon>
        <taxon>Paspalum</taxon>
    </lineage>
</organism>
<evidence type="ECO:0008006" key="5">
    <source>
        <dbReference type="Google" id="ProtNLM"/>
    </source>
</evidence>
<protein>
    <recommendedName>
        <fullName evidence="5">DUF4218 domain-containing protein</fullName>
    </recommendedName>
</protein>
<reference evidence="3 4" key="1">
    <citation type="submission" date="2024-02" db="EMBL/GenBank/DDBJ databases">
        <title>High-quality chromosome-scale genome assembly of Pensacola bahiagrass (Paspalum notatum Flugge var. saurae).</title>
        <authorList>
            <person name="Vega J.M."/>
            <person name="Podio M."/>
            <person name="Orjuela J."/>
            <person name="Siena L.A."/>
            <person name="Pessino S.C."/>
            <person name="Combes M.C."/>
            <person name="Mariac C."/>
            <person name="Albertini E."/>
            <person name="Pupilli F."/>
            <person name="Ortiz J.P.A."/>
            <person name="Leblanc O."/>
        </authorList>
    </citation>
    <scope>NUCLEOTIDE SEQUENCE [LARGE SCALE GENOMIC DNA]</scope>
    <source>
        <strain evidence="3">R1</strain>
        <tissue evidence="3">Leaf</tissue>
    </source>
</reference>
<name>A0AAQ3TM67_PASNO</name>
<keyword evidence="4" id="KW-1185">Reference proteome</keyword>
<dbReference type="InterPro" id="IPR025312">
    <property type="entry name" value="DUF4216"/>
</dbReference>
<feature type="non-terminal residue" evidence="3">
    <location>
        <position position="318"/>
    </location>
</feature>
<proteinExistence type="predicted"/>
<dbReference type="Pfam" id="PF13952">
    <property type="entry name" value="DUF4216"/>
    <property type="match status" value="1"/>
</dbReference>
<dbReference type="PANTHER" id="PTHR48258">
    <property type="entry name" value="DUF4218 DOMAIN-CONTAINING PROTEIN-RELATED"/>
    <property type="match status" value="1"/>
</dbReference>
<sequence>MEKLEKDVPMLICKMEKKFPPGFFNPMQHLLVHLAYEAKVGGPMQFRCMYHIERALKYLRAMVGNKARVGGCIAEAFILNVYFAEEYNVNAPTMQCNVDEEPSLSDLPIFQSTRANGRVTVRSHGWYDVNGFWFRSAPFEAARPLVATCNSGVMVRASDDQGNESNYYGIIQNILEFMFIGDKELKLFFFVCDWFESNRGVRENQYGMVEVKHNEKLWGNDNWVLAHQCDQVYYLSYPNQKLHTWWVVHKVNPCERLYTRRHVGHCASQFDNEVDEVYQEELSTSFVIEPGVELNSLVEDSEDISIPNKRKRQAPKKN</sequence>
<feature type="domain" description="DUF4218" evidence="2">
    <location>
        <begin position="1"/>
        <end position="80"/>
    </location>
</feature>
<evidence type="ECO:0000313" key="3">
    <source>
        <dbReference type="EMBL" id="WVZ75783.1"/>
    </source>
</evidence>
<dbReference type="AlphaFoldDB" id="A0AAQ3TM67"/>
<dbReference type="Pfam" id="PF13960">
    <property type="entry name" value="DUF4218"/>
    <property type="match status" value="1"/>
</dbReference>
<dbReference type="Proteomes" id="UP001341281">
    <property type="component" value="Chromosome 05"/>
</dbReference>
<evidence type="ECO:0000259" key="2">
    <source>
        <dbReference type="Pfam" id="PF13960"/>
    </source>
</evidence>
<dbReference type="InterPro" id="IPR025452">
    <property type="entry name" value="DUF4218"/>
</dbReference>
<evidence type="ECO:0000313" key="4">
    <source>
        <dbReference type="Proteomes" id="UP001341281"/>
    </source>
</evidence>
<dbReference type="EMBL" id="CP144749">
    <property type="protein sequence ID" value="WVZ75783.1"/>
    <property type="molecule type" value="Genomic_DNA"/>
</dbReference>
<gene>
    <name evidence="3" type="ORF">U9M48_023814</name>
</gene>